<feature type="region of interest" description="Disordered" evidence="1">
    <location>
        <begin position="85"/>
        <end position="105"/>
    </location>
</feature>
<keyword evidence="2" id="KW-0732">Signal</keyword>
<sequence>MLFFVVVIVIVVVVVAVGVIGSSTVPILRCPFRCPIALSSGLVYSCSGCCCCNTSSATAACCSTRNTFRYLRIVSFKPIRTTTVNDLLPEPHQPDEGEERTGNDEATAEHIDRNVVRGEHIDRQGQHHLDRAGKQEAVGPVRRQRYDAEPGECHERVVDPVFDGRSDGAEQSLGHVLERQHPWHVGRVDGREGEPVAAQLAVLFARVAHPLHEAVLVDPFDASGADARMKKRSIGLRLTATHSTNVALHLDTSGGGYTQTHDSGPRIPGYLLLLLLL</sequence>
<dbReference type="AlphaFoldDB" id="A0A2M4D6L0"/>
<accession>A0A2M4D6L0</accession>
<feature type="signal peptide" evidence="2">
    <location>
        <begin position="1"/>
        <end position="16"/>
    </location>
</feature>
<organism evidence="3">
    <name type="scientific">Anopheles darlingi</name>
    <name type="common">Mosquito</name>
    <dbReference type="NCBI Taxonomy" id="43151"/>
    <lineage>
        <taxon>Eukaryota</taxon>
        <taxon>Metazoa</taxon>
        <taxon>Ecdysozoa</taxon>
        <taxon>Arthropoda</taxon>
        <taxon>Hexapoda</taxon>
        <taxon>Insecta</taxon>
        <taxon>Pterygota</taxon>
        <taxon>Neoptera</taxon>
        <taxon>Endopterygota</taxon>
        <taxon>Diptera</taxon>
        <taxon>Nematocera</taxon>
        <taxon>Culicoidea</taxon>
        <taxon>Culicidae</taxon>
        <taxon>Anophelinae</taxon>
        <taxon>Anopheles</taxon>
    </lineage>
</organism>
<feature type="compositionally biased region" description="Basic and acidic residues" evidence="1">
    <location>
        <begin position="92"/>
        <end position="105"/>
    </location>
</feature>
<dbReference type="EMBL" id="GGFL01009015">
    <property type="protein sequence ID" value="MBW73193.1"/>
    <property type="molecule type" value="Transcribed_RNA"/>
</dbReference>
<evidence type="ECO:0000256" key="2">
    <source>
        <dbReference type="SAM" id="SignalP"/>
    </source>
</evidence>
<evidence type="ECO:0000256" key="1">
    <source>
        <dbReference type="SAM" id="MobiDB-lite"/>
    </source>
</evidence>
<reference evidence="3" key="1">
    <citation type="submission" date="2018-01" db="EMBL/GenBank/DDBJ databases">
        <title>An insight into the sialome of Amazonian anophelines.</title>
        <authorList>
            <person name="Ribeiro J.M."/>
            <person name="Scarpassa V."/>
            <person name="Calvo E."/>
        </authorList>
    </citation>
    <scope>NUCLEOTIDE SEQUENCE</scope>
</reference>
<proteinExistence type="predicted"/>
<protein>
    <submittedName>
        <fullName evidence="3">Putative secreted protein</fullName>
    </submittedName>
</protein>
<evidence type="ECO:0000313" key="3">
    <source>
        <dbReference type="EMBL" id="MBW73193.1"/>
    </source>
</evidence>
<feature type="chain" id="PRO_5014902035" evidence="2">
    <location>
        <begin position="17"/>
        <end position="277"/>
    </location>
</feature>
<name>A0A2M4D6L0_ANODA</name>